<sequence length="172" mass="20114">IEKFKTEIDKLQSKQKALSEKIQEHSGGKDEFYAKKAELRAQLDELSGKIDVLQARKEEINRAVGSKRDEEREKRNTLNTMKKSIVFSSEADIDNRIASIEFQLCTESVPLKEEKKLLAEIQQLKKNRSKVSHMQQMEQNPSTVDPTMSMKEQKDVINEEMNRYRDEKRKIQ</sequence>
<dbReference type="PANTHER" id="PTHR31027">
    <property type="entry name" value="NUCLEAR SEGREGATION PROTEIN BFR1"/>
    <property type="match status" value="1"/>
</dbReference>
<feature type="non-terminal residue" evidence="3">
    <location>
        <position position="172"/>
    </location>
</feature>
<dbReference type="OrthoDB" id="10261749at2759"/>
<evidence type="ECO:0000313" key="4">
    <source>
        <dbReference type="Proteomes" id="UP000601435"/>
    </source>
</evidence>
<dbReference type="EMBL" id="CAJNJA010033977">
    <property type="protein sequence ID" value="CAE7685899.1"/>
    <property type="molecule type" value="Genomic_DNA"/>
</dbReference>
<name>A0A812WFR1_9DINO</name>
<dbReference type="GO" id="GO:0005783">
    <property type="term" value="C:endoplasmic reticulum"/>
    <property type="evidence" value="ECO:0007669"/>
    <property type="project" value="TreeGrafter"/>
</dbReference>
<dbReference type="Proteomes" id="UP000601435">
    <property type="component" value="Unassembled WGS sequence"/>
</dbReference>
<evidence type="ECO:0000256" key="1">
    <source>
        <dbReference type="SAM" id="Coils"/>
    </source>
</evidence>
<dbReference type="PANTHER" id="PTHR31027:SF2">
    <property type="entry name" value="LEBERCILIN DOMAIN-CONTAINING PROTEIN"/>
    <property type="match status" value="1"/>
</dbReference>
<accession>A0A812WFR1</accession>
<dbReference type="AlphaFoldDB" id="A0A812WFR1"/>
<feature type="coiled-coil region" evidence="1">
    <location>
        <begin position="1"/>
        <end position="63"/>
    </location>
</feature>
<dbReference type="InterPro" id="IPR039604">
    <property type="entry name" value="Bfr1"/>
</dbReference>
<keyword evidence="1" id="KW-0175">Coiled coil</keyword>
<keyword evidence="4" id="KW-1185">Reference proteome</keyword>
<dbReference type="GO" id="GO:0008298">
    <property type="term" value="P:intracellular mRNA localization"/>
    <property type="evidence" value="ECO:0007669"/>
    <property type="project" value="TreeGrafter"/>
</dbReference>
<protein>
    <submittedName>
        <fullName evidence="3">CPK2 protein</fullName>
    </submittedName>
</protein>
<feature type="compositionally biased region" description="Polar residues" evidence="2">
    <location>
        <begin position="132"/>
        <end position="146"/>
    </location>
</feature>
<gene>
    <name evidence="3" type="primary">CPK2</name>
    <name evidence="3" type="ORF">SNEC2469_LOCUS19754</name>
</gene>
<dbReference type="GO" id="GO:0042175">
    <property type="term" value="C:nuclear outer membrane-endoplasmic reticulum membrane network"/>
    <property type="evidence" value="ECO:0007669"/>
    <property type="project" value="TreeGrafter"/>
</dbReference>
<dbReference type="GO" id="GO:0003729">
    <property type="term" value="F:mRNA binding"/>
    <property type="evidence" value="ECO:0007669"/>
    <property type="project" value="TreeGrafter"/>
</dbReference>
<organism evidence="3 4">
    <name type="scientific">Symbiodinium necroappetens</name>
    <dbReference type="NCBI Taxonomy" id="1628268"/>
    <lineage>
        <taxon>Eukaryota</taxon>
        <taxon>Sar</taxon>
        <taxon>Alveolata</taxon>
        <taxon>Dinophyceae</taxon>
        <taxon>Suessiales</taxon>
        <taxon>Symbiodiniaceae</taxon>
        <taxon>Symbiodinium</taxon>
    </lineage>
</organism>
<proteinExistence type="predicted"/>
<evidence type="ECO:0000313" key="3">
    <source>
        <dbReference type="EMBL" id="CAE7685899.1"/>
    </source>
</evidence>
<evidence type="ECO:0000256" key="2">
    <source>
        <dbReference type="SAM" id="MobiDB-lite"/>
    </source>
</evidence>
<feature type="non-terminal residue" evidence="3">
    <location>
        <position position="1"/>
    </location>
</feature>
<feature type="region of interest" description="Disordered" evidence="2">
    <location>
        <begin position="127"/>
        <end position="151"/>
    </location>
</feature>
<comment type="caution">
    <text evidence="3">The sequence shown here is derived from an EMBL/GenBank/DDBJ whole genome shotgun (WGS) entry which is preliminary data.</text>
</comment>
<reference evidence="3" key="1">
    <citation type="submission" date="2021-02" db="EMBL/GenBank/DDBJ databases">
        <authorList>
            <person name="Dougan E. K."/>
            <person name="Rhodes N."/>
            <person name="Thang M."/>
            <person name="Chan C."/>
        </authorList>
    </citation>
    <scope>NUCLEOTIDE SEQUENCE</scope>
</reference>
<dbReference type="GO" id="GO:1990904">
    <property type="term" value="C:ribonucleoprotein complex"/>
    <property type="evidence" value="ECO:0007669"/>
    <property type="project" value="TreeGrafter"/>
</dbReference>